<dbReference type="STRING" id="452637.Oter_3339"/>
<evidence type="ECO:0000313" key="2">
    <source>
        <dbReference type="EMBL" id="ACB76617.1"/>
    </source>
</evidence>
<feature type="domain" description="VOC" evidence="1">
    <location>
        <begin position="21"/>
        <end position="146"/>
    </location>
</feature>
<dbReference type="Pfam" id="PF00903">
    <property type="entry name" value="Glyoxalase"/>
    <property type="match status" value="1"/>
</dbReference>
<dbReference type="GO" id="GO:0051213">
    <property type="term" value="F:dioxygenase activity"/>
    <property type="evidence" value="ECO:0007669"/>
    <property type="project" value="UniProtKB-KW"/>
</dbReference>
<reference evidence="2 3" key="1">
    <citation type="journal article" date="2011" name="J. Bacteriol.">
        <title>Genome sequence of the verrucomicrobium Opitutus terrae PB90-1, an abundant inhabitant of rice paddy soil ecosystems.</title>
        <authorList>
            <person name="van Passel M.W."/>
            <person name="Kant R."/>
            <person name="Palva A."/>
            <person name="Copeland A."/>
            <person name="Lucas S."/>
            <person name="Lapidus A."/>
            <person name="Glavina del Rio T."/>
            <person name="Pitluck S."/>
            <person name="Goltsman E."/>
            <person name="Clum A."/>
            <person name="Sun H."/>
            <person name="Schmutz J."/>
            <person name="Larimer F.W."/>
            <person name="Land M.L."/>
            <person name="Hauser L."/>
            <person name="Kyrpides N."/>
            <person name="Mikhailova N."/>
            <person name="Richardson P.P."/>
            <person name="Janssen P.H."/>
            <person name="de Vos W.M."/>
            <person name="Smidt H."/>
        </authorList>
    </citation>
    <scope>NUCLEOTIDE SEQUENCE [LARGE SCALE GENOMIC DNA]</scope>
    <source>
        <strain evidence="3">DSM 11246 / JCM 15787 / PB90-1</strain>
    </source>
</reference>
<dbReference type="InterPro" id="IPR029068">
    <property type="entry name" value="Glyas_Bleomycin-R_OHBP_Dase"/>
</dbReference>
<dbReference type="InterPro" id="IPR004360">
    <property type="entry name" value="Glyas_Fos-R_dOase_dom"/>
</dbReference>
<dbReference type="Gene3D" id="3.30.720.110">
    <property type="match status" value="1"/>
</dbReference>
<accession>B1ZU51</accession>
<dbReference type="PANTHER" id="PTHR34109">
    <property type="entry name" value="BNAUNNG04460D PROTEIN-RELATED"/>
    <property type="match status" value="1"/>
</dbReference>
<dbReference type="OrthoDB" id="9795306at2"/>
<name>B1ZU51_OPITP</name>
<keyword evidence="2" id="KW-0560">Oxidoreductase</keyword>
<dbReference type="PANTHER" id="PTHR34109:SF1">
    <property type="entry name" value="VOC DOMAIN-CONTAINING PROTEIN"/>
    <property type="match status" value="1"/>
</dbReference>
<proteinExistence type="predicted"/>
<evidence type="ECO:0000259" key="1">
    <source>
        <dbReference type="PROSITE" id="PS51819"/>
    </source>
</evidence>
<dbReference type="KEGG" id="ote:Oter_3339"/>
<keyword evidence="3" id="KW-1185">Reference proteome</keyword>
<dbReference type="SUPFAM" id="SSF54593">
    <property type="entry name" value="Glyoxalase/Bleomycin resistance protein/Dihydroxybiphenyl dioxygenase"/>
    <property type="match status" value="1"/>
</dbReference>
<protein>
    <submittedName>
        <fullName evidence="2">Glyoxalase/bleomycin resistance protein/dioxygenase</fullName>
    </submittedName>
</protein>
<dbReference type="HOGENOM" id="CLU_046006_11_2_0"/>
<dbReference type="Proteomes" id="UP000007013">
    <property type="component" value="Chromosome"/>
</dbReference>
<dbReference type="PROSITE" id="PS51819">
    <property type="entry name" value="VOC"/>
    <property type="match status" value="1"/>
</dbReference>
<sequence length="164" mass="17333">MSITTLSSAATQSAVKPVPEDMHTVTPHLVCAGAAAAIEFYKKAFAAVEVTRVPGPEGKLIHGSVRIGNSLVILADEFPDWGSTSPKTLEGTSVTIHLSVENADRVAETAVQAGAKIIIPVADAFWGDRYGVLEDPFGHRWSVGTHVRDVSPEDIQKAATELCG</sequence>
<dbReference type="RefSeq" id="WP_012376146.1">
    <property type="nucleotide sequence ID" value="NC_010571.1"/>
</dbReference>
<keyword evidence="2" id="KW-0223">Dioxygenase</keyword>
<dbReference type="CDD" id="cd07246">
    <property type="entry name" value="VOC_like"/>
    <property type="match status" value="1"/>
</dbReference>
<dbReference type="EMBL" id="CP001032">
    <property type="protein sequence ID" value="ACB76617.1"/>
    <property type="molecule type" value="Genomic_DNA"/>
</dbReference>
<dbReference type="eggNOG" id="COG2764">
    <property type="taxonomic scope" value="Bacteria"/>
</dbReference>
<dbReference type="Gene3D" id="3.30.720.120">
    <property type="match status" value="1"/>
</dbReference>
<dbReference type="InterPro" id="IPR037523">
    <property type="entry name" value="VOC_core"/>
</dbReference>
<organism evidence="2 3">
    <name type="scientific">Opitutus terrae (strain DSM 11246 / JCM 15787 / PB90-1)</name>
    <dbReference type="NCBI Taxonomy" id="452637"/>
    <lineage>
        <taxon>Bacteria</taxon>
        <taxon>Pseudomonadati</taxon>
        <taxon>Verrucomicrobiota</taxon>
        <taxon>Opitutia</taxon>
        <taxon>Opitutales</taxon>
        <taxon>Opitutaceae</taxon>
        <taxon>Opitutus</taxon>
    </lineage>
</organism>
<dbReference type="AlphaFoldDB" id="B1ZU51"/>
<gene>
    <name evidence="2" type="ordered locus">Oter_3339</name>
</gene>
<evidence type="ECO:0000313" key="3">
    <source>
        <dbReference type="Proteomes" id="UP000007013"/>
    </source>
</evidence>